<dbReference type="GO" id="GO:0016020">
    <property type="term" value="C:membrane"/>
    <property type="evidence" value="ECO:0007669"/>
    <property type="project" value="UniProtKB-SubCell"/>
</dbReference>
<dbReference type="AlphaFoldDB" id="A0A1F5DQ41"/>
<dbReference type="InterPro" id="IPR019109">
    <property type="entry name" value="MamF_MmsF"/>
</dbReference>
<keyword evidence="3 5" id="KW-1133">Transmembrane helix</keyword>
<comment type="subcellular location">
    <subcellularLocation>
        <location evidence="1">Membrane</location>
        <topology evidence="1">Multi-pass membrane protein</topology>
    </subcellularLocation>
</comment>
<feature type="transmembrane region" description="Helical" evidence="5">
    <location>
        <begin position="49"/>
        <end position="66"/>
    </location>
</feature>
<dbReference type="EMBL" id="MEZT01000005">
    <property type="protein sequence ID" value="OGD57160.1"/>
    <property type="molecule type" value="Genomic_DNA"/>
</dbReference>
<accession>A0A1F5DQ41</accession>
<dbReference type="PANTHER" id="PTHR36460">
    <property type="entry name" value="UPF0132 DOMAIN PROTEIN (AFU_ORTHOLOGUE AFUA_3G10255)"/>
    <property type="match status" value="1"/>
</dbReference>
<keyword evidence="2 5" id="KW-0812">Transmembrane</keyword>
<evidence type="ECO:0000256" key="5">
    <source>
        <dbReference type="SAM" id="Phobius"/>
    </source>
</evidence>
<proteinExistence type="predicted"/>
<evidence type="ECO:0000256" key="1">
    <source>
        <dbReference type="ARBA" id="ARBA00004141"/>
    </source>
</evidence>
<evidence type="ECO:0008006" key="8">
    <source>
        <dbReference type="Google" id="ProtNLM"/>
    </source>
</evidence>
<evidence type="ECO:0000313" key="6">
    <source>
        <dbReference type="EMBL" id="OGD57160.1"/>
    </source>
</evidence>
<reference evidence="6 7" key="1">
    <citation type="journal article" date="2016" name="Nat. Commun.">
        <title>Thousands of microbial genomes shed light on interconnected biogeochemical processes in an aquifer system.</title>
        <authorList>
            <person name="Anantharaman K."/>
            <person name="Brown C.T."/>
            <person name="Hug L.A."/>
            <person name="Sharon I."/>
            <person name="Castelle C.J."/>
            <person name="Probst A.J."/>
            <person name="Thomas B.C."/>
            <person name="Singh A."/>
            <person name="Wilkins M.J."/>
            <person name="Karaoz U."/>
            <person name="Brodie E.L."/>
            <person name="Williams K.H."/>
            <person name="Hubbard S.S."/>
            <person name="Banfield J.F."/>
        </authorList>
    </citation>
    <scope>NUCLEOTIDE SEQUENCE [LARGE SCALE GENOMIC DNA]</scope>
</reference>
<dbReference type="Proteomes" id="UP000178764">
    <property type="component" value="Unassembled WGS sequence"/>
</dbReference>
<evidence type="ECO:0000256" key="3">
    <source>
        <dbReference type="ARBA" id="ARBA00022989"/>
    </source>
</evidence>
<protein>
    <recommendedName>
        <fullName evidence="8">DUF4870 domain-containing protein</fullName>
    </recommendedName>
</protein>
<dbReference type="Pfam" id="PF09685">
    <property type="entry name" value="MamF_MmsF"/>
    <property type="match status" value="1"/>
</dbReference>
<name>A0A1F5DQ41_9BACT</name>
<organism evidence="6 7">
    <name type="scientific">Candidatus Berkelbacteria bacterium RBG_13_40_8</name>
    <dbReference type="NCBI Taxonomy" id="1797467"/>
    <lineage>
        <taxon>Bacteria</taxon>
        <taxon>Candidatus Berkelbacteria</taxon>
    </lineage>
</organism>
<feature type="transmembrane region" description="Helical" evidence="5">
    <location>
        <begin position="20"/>
        <end position="37"/>
    </location>
</feature>
<comment type="caution">
    <text evidence="6">The sequence shown here is derived from an EMBL/GenBank/DDBJ whole genome shotgun (WGS) entry which is preliminary data.</text>
</comment>
<evidence type="ECO:0000256" key="2">
    <source>
        <dbReference type="ARBA" id="ARBA00022692"/>
    </source>
</evidence>
<keyword evidence="4 5" id="KW-0472">Membrane</keyword>
<gene>
    <name evidence="6" type="ORF">A2V71_01910</name>
</gene>
<evidence type="ECO:0000313" key="7">
    <source>
        <dbReference type="Proteomes" id="UP000178764"/>
    </source>
</evidence>
<evidence type="ECO:0000256" key="4">
    <source>
        <dbReference type="ARBA" id="ARBA00023136"/>
    </source>
</evidence>
<feature type="transmembrane region" description="Helical" evidence="5">
    <location>
        <begin position="72"/>
        <end position="93"/>
    </location>
</feature>
<sequence length="116" mass="13065">MDQKSQGGSDTGLDPKVSALLAYLLGIVGGIVFYAISKDSYVRFHAMQSILLWVAIVIIYFILFFLGMVLPFIWFIDWIVYVGVFAIWILMMIKAYGGEKYKLPIIGDMAEKSANK</sequence>
<dbReference type="PANTHER" id="PTHR36460:SF1">
    <property type="entry name" value="UPF0132 DOMAIN PROTEIN (AFU_ORTHOLOGUE AFUA_3G10255)"/>
    <property type="match status" value="1"/>
</dbReference>